<feature type="compositionally biased region" description="Basic residues" evidence="1">
    <location>
        <begin position="449"/>
        <end position="459"/>
    </location>
</feature>
<evidence type="ECO:0000313" key="2">
    <source>
        <dbReference type="EMBL" id="KAG8087120.1"/>
    </source>
</evidence>
<dbReference type="Proteomes" id="UP000729402">
    <property type="component" value="Unassembled WGS sequence"/>
</dbReference>
<feature type="region of interest" description="Disordered" evidence="1">
    <location>
        <begin position="446"/>
        <end position="465"/>
    </location>
</feature>
<proteinExistence type="predicted"/>
<reference evidence="2" key="2">
    <citation type="submission" date="2021-02" db="EMBL/GenBank/DDBJ databases">
        <authorList>
            <person name="Kimball J.A."/>
            <person name="Haas M.W."/>
            <person name="Macchietto M."/>
            <person name="Kono T."/>
            <person name="Duquette J."/>
            <person name="Shao M."/>
        </authorList>
    </citation>
    <scope>NUCLEOTIDE SEQUENCE</scope>
    <source>
        <tissue evidence="2">Fresh leaf tissue</tissue>
    </source>
</reference>
<evidence type="ECO:0000256" key="1">
    <source>
        <dbReference type="SAM" id="MobiDB-lite"/>
    </source>
</evidence>
<feature type="compositionally biased region" description="Low complexity" evidence="1">
    <location>
        <begin position="148"/>
        <end position="157"/>
    </location>
</feature>
<organism evidence="2 3">
    <name type="scientific">Zizania palustris</name>
    <name type="common">Northern wild rice</name>
    <dbReference type="NCBI Taxonomy" id="103762"/>
    <lineage>
        <taxon>Eukaryota</taxon>
        <taxon>Viridiplantae</taxon>
        <taxon>Streptophyta</taxon>
        <taxon>Embryophyta</taxon>
        <taxon>Tracheophyta</taxon>
        <taxon>Spermatophyta</taxon>
        <taxon>Magnoliopsida</taxon>
        <taxon>Liliopsida</taxon>
        <taxon>Poales</taxon>
        <taxon>Poaceae</taxon>
        <taxon>BOP clade</taxon>
        <taxon>Oryzoideae</taxon>
        <taxon>Oryzeae</taxon>
        <taxon>Zizaniinae</taxon>
        <taxon>Zizania</taxon>
    </lineage>
</organism>
<evidence type="ECO:0000313" key="3">
    <source>
        <dbReference type="Proteomes" id="UP000729402"/>
    </source>
</evidence>
<keyword evidence="3" id="KW-1185">Reference proteome</keyword>
<dbReference type="EMBL" id="JAAALK010000082">
    <property type="protein sequence ID" value="KAG8087120.1"/>
    <property type="molecule type" value="Genomic_DNA"/>
</dbReference>
<protein>
    <submittedName>
        <fullName evidence="2">Uncharacterized protein</fullName>
    </submittedName>
</protein>
<feature type="region of interest" description="Disordered" evidence="1">
    <location>
        <begin position="58"/>
        <end position="80"/>
    </location>
</feature>
<sequence length="465" mass="49839">MSAPPYALAALFPLSGRLAPPASVPSNPCRLAPPVSPHCLHPLAPPFLSPSCRNRLSGKPGAAPHVLEPTPPPPSAPSYCAAPAPEQDFSQLPSPRRDFALAQSLATTSALVPSRRSPPLATTSALAVDAYGFPIANPTSASPRLGFPTTGSTSPPSTHERRRPKLAASHLPPRILPPSVSSYSPPHALSIFVAIYGFRRSSSPWSARRRSAGLGEEAPLAPLVVRATSVSDVLSSVDLRSNGPAWPVHSAGSRVRHAPGPPMSITPETRTSYCRHLGGFVRMLRIVVRVLELEDEPAYEGYFPRVGGATDERCEVVVTVFGPDEVLLFHMATATATGFETASQETTLQMLAELRYIFDTRLRTSIYRYLPSRSLGTSQSFYMGPSSASDPVGGQDLFMLSAMDSLHSAALQRAEEGAVAIQSLTSENEDLCRQLLEAQARLVSPRTGPRIRRTARKATGRPPWL</sequence>
<reference evidence="2" key="1">
    <citation type="journal article" date="2021" name="bioRxiv">
        <title>Whole Genome Assembly and Annotation of Northern Wild Rice, Zizania palustris L., Supports a Whole Genome Duplication in the Zizania Genus.</title>
        <authorList>
            <person name="Haas M."/>
            <person name="Kono T."/>
            <person name="Macchietto M."/>
            <person name="Millas R."/>
            <person name="McGilp L."/>
            <person name="Shao M."/>
            <person name="Duquette J."/>
            <person name="Hirsch C.N."/>
            <person name="Kimball J."/>
        </authorList>
    </citation>
    <scope>NUCLEOTIDE SEQUENCE</scope>
    <source>
        <tissue evidence="2">Fresh leaf tissue</tissue>
    </source>
</reference>
<feature type="region of interest" description="Disordered" evidence="1">
    <location>
        <begin position="141"/>
        <end position="171"/>
    </location>
</feature>
<name>A0A8J5WAP5_ZIZPA</name>
<gene>
    <name evidence="2" type="ORF">GUJ93_ZPchr0010g9971</name>
</gene>
<accession>A0A8J5WAP5</accession>
<dbReference type="AlphaFoldDB" id="A0A8J5WAP5"/>
<comment type="caution">
    <text evidence="2">The sequence shown here is derived from an EMBL/GenBank/DDBJ whole genome shotgun (WGS) entry which is preliminary data.</text>
</comment>
<feature type="region of interest" description="Disordered" evidence="1">
    <location>
        <begin position="248"/>
        <end position="267"/>
    </location>
</feature>